<feature type="transmembrane region" description="Helical" evidence="1">
    <location>
        <begin position="75"/>
        <end position="101"/>
    </location>
</feature>
<organism evidence="2 3">
    <name type="scientific">Microbaculum marinum</name>
    <dbReference type="NCBI Taxonomy" id="1764581"/>
    <lineage>
        <taxon>Bacteria</taxon>
        <taxon>Pseudomonadati</taxon>
        <taxon>Pseudomonadota</taxon>
        <taxon>Alphaproteobacteria</taxon>
        <taxon>Hyphomicrobiales</taxon>
        <taxon>Tepidamorphaceae</taxon>
        <taxon>Microbaculum</taxon>
    </lineage>
</organism>
<keyword evidence="1" id="KW-0472">Membrane</keyword>
<accession>A0AAW9S481</accession>
<keyword evidence="3" id="KW-1185">Reference proteome</keyword>
<feature type="transmembrane region" description="Helical" evidence="1">
    <location>
        <begin position="155"/>
        <end position="177"/>
    </location>
</feature>
<comment type="caution">
    <text evidence="2">The sequence shown here is derived from an EMBL/GenBank/DDBJ whole genome shotgun (WGS) entry which is preliminary data.</text>
</comment>
<evidence type="ECO:0000313" key="2">
    <source>
        <dbReference type="EMBL" id="MEJ8574401.1"/>
    </source>
</evidence>
<evidence type="ECO:0000256" key="1">
    <source>
        <dbReference type="SAM" id="Phobius"/>
    </source>
</evidence>
<dbReference type="AlphaFoldDB" id="A0AAW9S481"/>
<feature type="transmembrane region" description="Helical" evidence="1">
    <location>
        <begin position="233"/>
        <end position="257"/>
    </location>
</feature>
<evidence type="ECO:0000313" key="3">
    <source>
        <dbReference type="Proteomes" id="UP001378188"/>
    </source>
</evidence>
<keyword evidence="1" id="KW-1133">Transmembrane helix</keyword>
<feature type="transmembrane region" description="Helical" evidence="1">
    <location>
        <begin position="198"/>
        <end position="227"/>
    </location>
</feature>
<reference evidence="2 3" key="1">
    <citation type="submission" date="2024-02" db="EMBL/GenBank/DDBJ databases">
        <title>Genome analysis and characterization of Microbaculum marinisediminis sp. nov., isolated from marine sediment.</title>
        <authorList>
            <person name="Du Z.-J."/>
            <person name="Ye Y.-Q."/>
            <person name="Zhang Z.-R."/>
            <person name="Yuan S.-M."/>
            <person name="Zhang X.-Y."/>
        </authorList>
    </citation>
    <scope>NUCLEOTIDE SEQUENCE [LARGE SCALE GENOMIC DNA]</scope>
    <source>
        <strain evidence="2 3">SDUM1044001</strain>
    </source>
</reference>
<dbReference type="InterPro" id="IPR046157">
    <property type="entry name" value="DUF6159"/>
</dbReference>
<dbReference type="Pfam" id="PF19656">
    <property type="entry name" value="DUF6159"/>
    <property type="match status" value="1"/>
</dbReference>
<feature type="transmembrane region" description="Helical" evidence="1">
    <location>
        <begin position="122"/>
        <end position="143"/>
    </location>
</feature>
<dbReference type="EMBL" id="JAZHOF010000011">
    <property type="protein sequence ID" value="MEJ8574401.1"/>
    <property type="molecule type" value="Genomic_DNA"/>
</dbReference>
<sequence length="292" mass="30591">MFERFSRSWALVKASAAVLNQDRELLVLPVVSGVCTILVTAAFLYPAYVTGMLEAAIEAADSGQDADDAMTVLGYVWMFAFYLVQYFVVIFFNTALVGAAMQRMDGGNPTLGSAIGIASSRVGTIFGYALISATVGVILRYIGERFGTIGRIVESMLGFGWSISTFLVVPIIVARGVGPVDAVKQSASLLRRSFGENIIGNAGIGLVFALLFMAAFLIGGGVSLAVFDATDSLLVTAVPIAATVVVIAGLIVFAAALGSVYSAAVYRYAEGLAPPPRMDPALLASSFRAKKA</sequence>
<feature type="transmembrane region" description="Helical" evidence="1">
    <location>
        <begin position="25"/>
        <end position="45"/>
    </location>
</feature>
<dbReference type="Proteomes" id="UP001378188">
    <property type="component" value="Unassembled WGS sequence"/>
</dbReference>
<proteinExistence type="predicted"/>
<protein>
    <submittedName>
        <fullName evidence="2">DUF6159 family protein</fullName>
    </submittedName>
</protein>
<keyword evidence="1" id="KW-0812">Transmembrane</keyword>
<dbReference type="RefSeq" id="WP_340332097.1">
    <property type="nucleotide sequence ID" value="NZ_JAZHOF010000011.1"/>
</dbReference>
<gene>
    <name evidence="2" type="ORF">V3328_23160</name>
</gene>
<name>A0AAW9S481_9HYPH</name>